<proteinExistence type="predicted"/>
<dbReference type="InterPro" id="IPR040079">
    <property type="entry name" value="Glutathione_S-Trfase"/>
</dbReference>
<dbReference type="InterPro" id="IPR050983">
    <property type="entry name" value="GST_Omega/HSP26"/>
</dbReference>
<dbReference type="Proteomes" id="UP000286576">
    <property type="component" value="Unassembled WGS sequence"/>
</dbReference>
<protein>
    <submittedName>
        <fullName evidence="2">Glutathione S-transferase</fullName>
    </submittedName>
</protein>
<dbReference type="Gene3D" id="1.20.1050.10">
    <property type="match status" value="1"/>
</dbReference>
<dbReference type="Pfam" id="PF13410">
    <property type="entry name" value="GST_C_2"/>
    <property type="match status" value="1"/>
</dbReference>
<dbReference type="RefSeq" id="WP_119584573.1">
    <property type="nucleotide sequence ID" value="NZ_CAWODQ010000001.1"/>
</dbReference>
<dbReference type="SUPFAM" id="SSF52833">
    <property type="entry name" value="Thioredoxin-like"/>
    <property type="match status" value="1"/>
</dbReference>
<dbReference type="PROSITE" id="PS50404">
    <property type="entry name" value="GST_NTER"/>
    <property type="match status" value="1"/>
</dbReference>
<reference evidence="2 3" key="1">
    <citation type="submission" date="2018-08" db="EMBL/GenBank/DDBJ databases">
        <title>Erythrobacter zhengii sp.nov., a bacterium isolated from deep-sea sediment.</title>
        <authorList>
            <person name="Fang C."/>
            <person name="Wu Y.-H."/>
            <person name="Sun C."/>
            <person name="Wang H."/>
            <person name="Cheng H."/>
            <person name="Meng F.-X."/>
            <person name="Wang C.-S."/>
            <person name="Xu X.-W."/>
        </authorList>
    </citation>
    <scope>NUCLEOTIDE SEQUENCE [LARGE SCALE GENOMIC DNA]</scope>
    <source>
        <strain evidence="2 3">V18</strain>
    </source>
</reference>
<evidence type="ECO:0000313" key="2">
    <source>
        <dbReference type="EMBL" id="RIV89244.1"/>
    </source>
</evidence>
<dbReference type="CDD" id="cd03196">
    <property type="entry name" value="GST_C_5"/>
    <property type="match status" value="1"/>
</dbReference>
<dbReference type="InterPro" id="IPR036282">
    <property type="entry name" value="Glutathione-S-Trfase_C_sf"/>
</dbReference>
<dbReference type="PANTHER" id="PTHR43968">
    <property type="match status" value="1"/>
</dbReference>
<dbReference type="SUPFAM" id="SSF47616">
    <property type="entry name" value="GST C-terminal domain-like"/>
    <property type="match status" value="1"/>
</dbReference>
<gene>
    <name evidence="2" type="ORF">D2V07_03125</name>
</gene>
<accession>A0A418NXA0</accession>
<dbReference type="EMBL" id="QXFL01000001">
    <property type="protein sequence ID" value="RIV89244.1"/>
    <property type="molecule type" value="Genomic_DNA"/>
</dbReference>
<feature type="domain" description="GST N-terminal" evidence="1">
    <location>
        <begin position="9"/>
        <end position="88"/>
    </location>
</feature>
<sequence length="216" mass="24721">MTRSQTTIPDRILYSFRRCPYAMRARLALVVSGTQCELREVKLSDKPDAMLEASPKGTVPVLVLPDGPVIEESIEVMRWALARNDPEGWLERDDPELIAECDGPFKHALDHYKYPNRYGDCDPLPHRARGLEFLQKLDARLAKGGQLCGERRGIADAAIFPFIRQFANHDREWFDAADLPNLHPWLERHLQSPLFKTVMQREKPWKPGQEPVALAL</sequence>
<dbReference type="PANTHER" id="PTHR43968:SF6">
    <property type="entry name" value="GLUTATHIONE S-TRANSFERASE OMEGA"/>
    <property type="match status" value="1"/>
</dbReference>
<comment type="caution">
    <text evidence="2">The sequence shown here is derived from an EMBL/GenBank/DDBJ whole genome shotgun (WGS) entry which is preliminary data.</text>
</comment>
<dbReference type="OrthoDB" id="9813092at2"/>
<keyword evidence="2" id="KW-0808">Transferase</keyword>
<dbReference type="GO" id="GO:0005737">
    <property type="term" value="C:cytoplasm"/>
    <property type="evidence" value="ECO:0007669"/>
    <property type="project" value="TreeGrafter"/>
</dbReference>
<dbReference type="GO" id="GO:0016740">
    <property type="term" value="F:transferase activity"/>
    <property type="evidence" value="ECO:0007669"/>
    <property type="project" value="UniProtKB-KW"/>
</dbReference>
<name>A0A418NXA0_9SPHN</name>
<dbReference type="SFLD" id="SFLDS00019">
    <property type="entry name" value="Glutathione_Transferase_(cytos"/>
    <property type="match status" value="1"/>
</dbReference>
<organism evidence="2 3">
    <name type="scientific">Aurantiacibacter zhengii</name>
    <dbReference type="NCBI Taxonomy" id="2307003"/>
    <lineage>
        <taxon>Bacteria</taxon>
        <taxon>Pseudomonadati</taxon>
        <taxon>Pseudomonadota</taxon>
        <taxon>Alphaproteobacteria</taxon>
        <taxon>Sphingomonadales</taxon>
        <taxon>Erythrobacteraceae</taxon>
        <taxon>Aurantiacibacter</taxon>
    </lineage>
</organism>
<dbReference type="Gene3D" id="3.40.30.10">
    <property type="entry name" value="Glutaredoxin"/>
    <property type="match status" value="1"/>
</dbReference>
<dbReference type="Pfam" id="PF13417">
    <property type="entry name" value="GST_N_3"/>
    <property type="match status" value="1"/>
</dbReference>
<dbReference type="AlphaFoldDB" id="A0A418NXA0"/>
<evidence type="ECO:0000313" key="3">
    <source>
        <dbReference type="Proteomes" id="UP000286576"/>
    </source>
</evidence>
<dbReference type="InterPro" id="IPR004045">
    <property type="entry name" value="Glutathione_S-Trfase_N"/>
</dbReference>
<keyword evidence="3" id="KW-1185">Reference proteome</keyword>
<dbReference type="CDD" id="cd03060">
    <property type="entry name" value="GST_N_Omega_like"/>
    <property type="match status" value="1"/>
</dbReference>
<dbReference type="InterPro" id="IPR036249">
    <property type="entry name" value="Thioredoxin-like_sf"/>
</dbReference>
<evidence type="ECO:0000259" key="1">
    <source>
        <dbReference type="PROSITE" id="PS50404"/>
    </source>
</evidence>